<keyword evidence="2" id="KW-1185">Reference proteome</keyword>
<comment type="caution">
    <text evidence="1">The sequence shown here is derived from an EMBL/GenBank/DDBJ whole genome shotgun (WGS) entry which is preliminary data.</text>
</comment>
<sequence>MEIHIFYQSFIFIIVSTRILQCQSFLILIREPVRRFDTRMLYSRADAPTTLPCKPRTLTDEITTLPYRYPTEADASITWSDKLTTRKVFRSVGVCKLCRLKCDCACVQRTCVDTSCCGSKGTVTASTPTTLNSTPS</sequence>
<name>A0A8B6DF98_MYTGA</name>
<dbReference type="Proteomes" id="UP000596742">
    <property type="component" value="Unassembled WGS sequence"/>
</dbReference>
<dbReference type="EMBL" id="UYJE01003249">
    <property type="protein sequence ID" value="VDI17714.1"/>
    <property type="molecule type" value="Genomic_DNA"/>
</dbReference>
<proteinExistence type="predicted"/>
<gene>
    <name evidence="1" type="ORF">MGAL_10B014088</name>
</gene>
<evidence type="ECO:0000313" key="2">
    <source>
        <dbReference type="Proteomes" id="UP000596742"/>
    </source>
</evidence>
<dbReference type="AlphaFoldDB" id="A0A8B6DF98"/>
<accession>A0A8B6DF98</accession>
<evidence type="ECO:0000313" key="1">
    <source>
        <dbReference type="EMBL" id="VDI17714.1"/>
    </source>
</evidence>
<reference evidence="1" key="1">
    <citation type="submission" date="2018-11" db="EMBL/GenBank/DDBJ databases">
        <authorList>
            <person name="Alioto T."/>
            <person name="Alioto T."/>
        </authorList>
    </citation>
    <scope>NUCLEOTIDE SEQUENCE</scope>
</reference>
<protein>
    <submittedName>
        <fullName evidence="1">Uncharacterized protein</fullName>
    </submittedName>
</protein>
<organism evidence="1 2">
    <name type="scientific">Mytilus galloprovincialis</name>
    <name type="common">Mediterranean mussel</name>
    <dbReference type="NCBI Taxonomy" id="29158"/>
    <lineage>
        <taxon>Eukaryota</taxon>
        <taxon>Metazoa</taxon>
        <taxon>Spiralia</taxon>
        <taxon>Lophotrochozoa</taxon>
        <taxon>Mollusca</taxon>
        <taxon>Bivalvia</taxon>
        <taxon>Autobranchia</taxon>
        <taxon>Pteriomorphia</taxon>
        <taxon>Mytilida</taxon>
        <taxon>Mytiloidea</taxon>
        <taxon>Mytilidae</taxon>
        <taxon>Mytilinae</taxon>
        <taxon>Mytilus</taxon>
    </lineage>
</organism>